<dbReference type="NCBIfam" id="TIGR04567">
    <property type="entry name" value="RNAP_delt_lowGC"/>
    <property type="match status" value="1"/>
</dbReference>
<sequence length="109" mass="12876">MKKPMVDVAFDLMSKKKKPVTFLKIWEEVSQVSGLNEQQAEDNIAQFYTDISLDERFVHMPENKWDLRSRHKYEEVVVDTNSLLIDEEEDDTTYTEEEEVAPKETAEEF</sequence>
<evidence type="ECO:0000313" key="9">
    <source>
        <dbReference type="EMBL" id="MXQ72721.1"/>
    </source>
</evidence>
<evidence type="ECO:0000256" key="6">
    <source>
        <dbReference type="ARBA" id="ARBA00031937"/>
    </source>
</evidence>
<dbReference type="RefSeq" id="WP_160624204.1">
    <property type="nucleotide sequence ID" value="NZ_WUUQ01000001.1"/>
</dbReference>
<evidence type="ECO:0000259" key="8">
    <source>
        <dbReference type="PROSITE" id="PS51913"/>
    </source>
</evidence>
<dbReference type="PROSITE" id="PS51913">
    <property type="entry name" value="HTH_HARE"/>
    <property type="match status" value="1"/>
</dbReference>
<keyword evidence="5" id="KW-0804">Transcription</keyword>
<dbReference type="EMBL" id="WUUQ01000001">
    <property type="protein sequence ID" value="MXQ72721.1"/>
    <property type="molecule type" value="Genomic_DNA"/>
</dbReference>
<evidence type="ECO:0000256" key="5">
    <source>
        <dbReference type="ARBA" id="ARBA00023163"/>
    </source>
</evidence>
<keyword evidence="4 9" id="KW-0548">Nucleotidyltransferase</keyword>
<evidence type="ECO:0000256" key="2">
    <source>
        <dbReference type="ARBA" id="ARBA00022478"/>
    </source>
</evidence>
<reference evidence="9 10" key="1">
    <citation type="submission" date="2019-12" db="EMBL/GenBank/DDBJ databases">
        <authorList>
            <person name="Yang R."/>
        </authorList>
    </citation>
    <scope>NUCLEOTIDE SEQUENCE [LARGE SCALE GENOMIC DNA]</scope>
    <source>
        <strain evidence="9 10">DONG20-135</strain>
    </source>
</reference>
<dbReference type="AlphaFoldDB" id="A0A6N8U4A6"/>
<dbReference type="InterPro" id="IPR038087">
    <property type="entry name" value="RNAP_delta_N_dom_sf"/>
</dbReference>
<proteinExistence type="inferred from homology"/>
<dbReference type="GO" id="GO:0000428">
    <property type="term" value="C:DNA-directed RNA polymerase complex"/>
    <property type="evidence" value="ECO:0007669"/>
    <property type="project" value="UniProtKB-KW"/>
</dbReference>
<name>A0A6N8U4A6_9FIRM</name>
<keyword evidence="10" id="KW-1185">Reference proteome</keyword>
<evidence type="ECO:0000256" key="1">
    <source>
        <dbReference type="ARBA" id="ARBA00009828"/>
    </source>
</evidence>
<keyword evidence="3 9" id="KW-0808">Transferase</keyword>
<organism evidence="9 10">
    <name type="scientific">Copranaerobaculum intestinale</name>
    <dbReference type="NCBI Taxonomy" id="2692629"/>
    <lineage>
        <taxon>Bacteria</taxon>
        <taxon>Bacillati</taxon>
        <taxon>Bacillota</taxon>
        <taxon>Erysipelotrichia</taxon>
        <taxon>Erysipelotrichales</taxon>
        <taxon>Erysipelotrichaceae</taxon>
        <taxon>Copranaerobaculum</taxon>
    </lineage>
</organism>
<reference evidence="9 10" key="2">
    <citation type="submission" date="2020-01" db="EMBL/GenBank/DDBJ databases">
        <title>Clostridiaceae sp. nov. isolated from the gut of human by culturomics.</title>
        <authorList>
            <person name="Chang Y."/>
        </authorList>
    </citation>
    <scope>NUCLEOTIDE SEQUENCE [LARGE SCALE GENOMIC DNA]</scope>
    <source>
        <strain evidence="9 10">DONG20-135</strain>
    </source>
</reference>
<dbReference type="GO" id="GO:0016779">
    <property type="term" value="F:nucleotidyltransferase activity"/>
    <property type="evidence" value="ECO:0007669"/>
    <property type="project" value="UniProtKB-KW"/>
</dbReference>
<dbReference type="GO" id="GO:0006355">
    <property type="term" value="P:regulation of DNA-templated transcription"/>
    <property type="evidence" value="ECO:0007669"/>
    <property type="project" value="InterPro"/>
</dbReference>
<keyword evidence="2 9" id="KW-0240">DNA-directed RNA polymerase</keyword>
<evidence type="ECO:0000256" key="4">
    <source>
        <dbReference type="ARBA" id="ARBA00022695"/>
    </source>
</evidence>
<feature type="region of interest" description="Disordered" evidence="7">
    <location>
        <begin position="87"/>
        <end position="109"/>
    </location>
</feature>
<feature type="domain" description="HTH HARE-type" evidence="8">
    <location>
        <begin position="3"/>
        <end position="70"/>
    </location>
</feature>
<comment type="similarity">
    <text evidence="1">Belongs to the RpoE family.</text>
</comment>
<accession>A0A6N8U4A6</accession>
<dbReference type="Gene3D" id="1.10.10.1250">
    <property type="entry name" value="RNA polymerase, subunit delta, N-terminal domain"/>
    <property type="match status" value="1"/>
</dbReference>
<dbReference type="Pfam" id="PF05066">
    <property type="entry name" value="HARE-HTH"/>
    <property type="match status" value="1"/>
</dbReference>
<protein>
    <recommendedName>
        <fullName evidence="6">RNAP delta factor</fullName>
    </recommendedName>
</protein>
<feature type="compositionally biased region" description="Acidic residues" evidence="7">
    <location>
        <begin position="87"/>
        <end position="99"/>
    </location>
</feature>
<comment type="caution">
    <text evidence="9">The sequence shown here is derived from an EMBL/GenBank/DDBJ whole genome shotgun (WGS) entry which is preliminary data.</text>
</comment>
<dbReference type="InterPro" id="IPR007759">
    <property type="entry name" value="Asxl_HARE-HTH"/>
</dbReference>
<gene>
    <name evidence="9" type="primary">rpoE</name>
    <name evidence="9" type="ORF">GSF08_02015</name>
</gene>
<dbReference type="GO" id="GO:0006351">
    <property type="term" value="P:DNA-templated transcription"/>
    <property type="evidence" value="ECO:0007669"/>
    <property type="project" value="InterPro"/>
</dbReference>
<dbReference type="InterPro" id="IPR029757">
    <property type="entry name" value="RpoE"/>
</dbReference>
<dbReference type="Proteomes" id="UP000434036">
    <property type="component" value="Unassembled WGS sequence"/>
</dbReference>
<dbReference type="NCBIfam" id="NF045964">
    <property type="entry name" value="RNAP_delt_plasma"/>
    <property type="match status" value="1"/>
</dbReference>
<feature type="compositionally biased region" description="Basic and acidic residues" evidence="7">
    <location>
        <begin position="100"/>
        <end position="109"/>
    </location>
</feature>
<evidence type="ECO:0000313" key="10">
    <source>
        <dbReference type="Proteomes" id="UP000434036"/>
    </source>
</evidence>
<evidence type="ECO:0000256" key="3">
    <source>
        <dbReference type="ARBA" id="ARBA00022679"/>
    </source>
</evidence>
<evidence type="ECO:0000256" key="7">
    <source>
        <dbReference type="SAM" id="MobiDB-lite"/>
    </source>
</evidence>